<dbReference type="EC" id="1.3.1.98" evidence="6 20"/>
<evidence type="ECO:0000256" key="12">
    <source>
        <dbReference type="ARBA" id="ARBA00022857"/>
    </source>
</evidence>
<dbReference type="InterPro" id="IPR016166">
    <property type="entry name" value="FAD-bd_PCMH"/>
</dbReference>
<evidence type="ECO:0000256" key="4">
    <source>
        <dbReference type="ARBA" id="ARBA00004752"/>
    </source>
</evidence>
<dbReference type="GO" id="GO:0071555">
    <property type="term" value="P:cell wall organization"/>
    <property type="evidence" value="ECO:0007669"/>
    <property type="project" value="UniProtKB-KW"/>
</dbReference>
<keyword evidence="11 20" id="KW-0274">FAD</keyword>
<evidence type="ECO:0000256" key="17">
    <source>
        <dbReference type="ARBA" id="ARBA00023316"/>
    </source>
</evidence>
<keyword evidence="9 20" id="KW-0132">Cell division</keyword>
<evidence type="ECO:0000256" key="3">
    <source>
        <dbReference type="ARBA" id="ARBA00004496"/>
    </source>
</evidence>
<dbReference type="PANTHER" id="PTHR21071">
    <property type="entry name" value="UDP-N-ACETYLENOLPYRUVOYLGLUCOSAMINE REDUCTASE"/>
    <property type="match status" value="1"/>
</dbReference>
<evidence type="ECO:0000256" key="13">
    <source>
        <dbReference type="ARBA" id="ARBA00022960"/>
    </source>
</evidence>
<dbReference type="GO" id="GO:0009252">
    <property type="term" value="P:peptidoglycan biosynthetic process"/>
    <property type="evidence" value="ECO:0007669"/>
    <property type="project" value="UniProtKB-UniRule"/>
</dbReference>
<keyword evidence="16 20" id="KW-0131">Cell cycle</keyword>
<evidence type="ECO:0000256" key="6">
    <source>
        <dbReference type="ARBA" id="ARBA00012518"/>
    </source>
</evidence>
<dbReference type="Pfam" id="PF01565">
    <property type="entry name" value="FAD_binding_4"/>
    <property type="match status" value="1"/>
</dbReference>
<evidence type="ECO:0000256" key="19">
    <source>
        <dbReference type="ARBA" id="ARBA00048914"/>
    </source>
</evidence>
<reference evidence="22 23" key="1">
    <citation type="submission" date="2014-10" db="EMBL/GenBank/DDBJ databases">
        <title>Genome sequencing of Vibrio sinaloensis T08.</title>
        <authorList>
            <person name="Chan K.-G."/>
            <person name="Mohamad N.I."/>
        </authorList>
    </citation>
    <scope>NUCLEOTIDE SEQUENCE [LARGE SCALE GENOMIC DNA]</scope>
    <source>
        <strain evidence="22 23">T08</strain>
    </source>
</reference>
<comment type="pathway">
    <text evidence="4 20">Cell wall biogenesis; peptidoglycan biosynthesis.</text>
</comment>
<dbReference type="Gene3D" id="3.30.43.10">
    <property type="entry name" value="Uridine Diphospho-n-acetylenolpyruvylglucosamine Reductase, domain 2"/>
    <property type="match status" value="1"/>
</dbReference>
<name>A0A0A5HVA4_PHOS4</name>
<comment type="caution">
    <text evidence="22">The sequence shown here is derived from an EMBL/GenBank/DDBJ whole genome shotgun (WGS) entry which is preliminary data.</text>
</comment>
<dbReference type="STRING" id="379097.SE23_17105"/>
<dbReference type="SUPFAM" id="SSF56176">
    <property type="entry name" value="FAD-binding/transporter-associated domain-like"/>
    <property type="match status" value="1"/>
</dbReference>
<feature type="domain" description="FAD-binding PCMH-type" evidence="21">
    <location>
        <begin position="17"/>
        <end position="187"/>
    </location>
</feature>
<evidence type="ECO:0000256" key="2">
    <source>
        <dbReference type="ARBA" id="ARBA00003921"/>
    </source>
</evidence>
<dbReference type="Pfam" id="PF02873">
    <property type="entry name" value="MurB_C"/>
    <property type="match status" value="1"/>
</dbReference>
<dbReference type="InterPro" id="IPR016167">
    <property type="entry name" value="FAD-bd_PCMH_sub1"/>
</dbReference>
<keyword evidence="15 20" id="KW-0560">Oxidoreductase</keyword>
<protein>
    <recommendedName>
        <fullName evidence="7 20">UDP-N-acetylenolpyruvoylglucosamine reductase</fullName>
        <ecNumber evidence="6 20">1.3.1.98</ecNumber>
    </recommendedName>
    <alternativeName>
        <fullName evidence="18 20">UDP-N-acetylmuramate dehydrogenase</fullName>
    </alternativeName>
</protein>
<accession>A0A0A5HVA4</accession>
<dbReference type="GO" id="GO:0051301">
    <property type="term" value="P:cell division"/>
    <property type="evidence" value="ECO:0007669"/>
    <property type="project" value="UniProtKB-KW"/>
</dbReference>
<evidence type="ECO:0000256" key="16">
    <source>
        <dbReference type="ARBA" id="ARBA00023306"/>
    </source>
</evidence>
<dbReference type="RefSeq" id="WP_038192293.1">
    <property type="nucleotide sequence ID" value="NZ_JRWP01000044.1"/>
</dbReference>
<dbReference type="InterPro" id="IPR011601">
    <property type="entry name" value="MurB_C"/>
</dbReference>
<dbReference type="InterPro" id="IPR006094">
    <property type="entry name" value="Oxid_FAD_bind_N"/>
</dbReference>
<dbReference type="UniPathway" id="UPA00219"/>
<comment type="subcellular location">
    <subcellularLocation>
        <location evidence="3 20">Cytoplasm</location>
    </subcellularLocation>
</comment>
<dbReference type="GO" id="GO:0008762">
    <property type="term" value="F:UDP-N-acetylmuramate dehydrogenase activity"/>
    <property type="evidence" value="ECO:0007669"/>
    <property type="project" value="UniProtKB-UniRule"/>
</dbReference>
<organism evidence="22 23">
    <name type="scientific">Photobacterium sp. (strain ATCC 43367)</name>
    <dbReference type="NCBI Taxonomy" id="379097"/>
    <lineage>
        <taxon>Bacteria</taxon>
        <taxon>Pseudomonadati</taxon>
        <taxon>Pseudomonadota</taxon>
        <taxon>Gammaproteobacteria</taxon>
        <taxon>Vibrionales</taxon>
        <taxon>Vibrionaceae</taxon>
        <taxon>Vibrio</taxon>
        <taxon>Vibrio oreintalis group</taxon>
    </lineage>
</organism>
<dbReference type="GO" id="GO:0071949">
    <property type="term" value="F:FAD binding"/>
    <property type="evidence" value="ECO:0007669"/>
    <property type="project" value="InterPro"/>
</dbReference>
<dbReference type="Gene3D" id="3.90.78.10">
    <property type="entry name" value="UDP-N-acetylenolpyruvoylglucosamine reductase, C-terminal domain"/>
    <property type="match status" value="1"/>
</dbReference>
<evidence type="ECO:0000256" key="1">
    <source>
        <dbReference type="ARBA" id="ARBA00001974"/>
    </source>
</evidence>
<comment type="catalytic activity">
    <reaction evidence="19 20">
        <text>UDP-N-acetyl-alpha-D-muramate + NADP(+) = UDP-N-acetyl-3-O-(1-carboxyvinyl)-alpha-D-glucosamine + NADPH + H(+)</text>
        <dbReference type="Rhea" id="RHEA:12248"/>
        <dbReference type="ChEBI" id="CHEBI:15378"/>
        <dbReference type="ChEBI" id="CHEBI:57783"/>
        <dbReference type="ChEBI" id="CHEBI:58349"/>
        <dbReference type="ChEBI" id="CHEBI:68483"/>
        <dbReference type="ChEBI" id="CHEBI:70757"/>
        <dbReference type="EC" id="1.3.1.98"/>
    </reaction>
</comment>
<keyword evidence="17 20" id="KW-0961">Cell wall biogenesis/degradation</keyword>
<dbReference type="Proteomes" id="UP000030451">
    <property type="component" value="Unassembled WGS sequence"/>
</dbReference>
<dbReference type="Gene3D" id="3.30.465.10">
    <property type="match status" value="1"/>
</dbReference>
<evidence type="ECO:0000256" key="20">
    <source>
        <dbReference type="HAMAP-Rule" id="MF_00037"/>
    </source>
</evidence>
<dbReference type="GO" id="GO:0005829">
    <property type="term" value="C:cytosol"/>
    <property type="evidence" value="ECO:0007669"/>
    <property type="project" value="TreeGrafter"/>
</dbReference>
<keyword evidence="14 20" id="KW-0573">Peptidoglycan synthesis</keyword>
<keyword evidence="13 20" id="KW-0133">Cell shape</keyword>
<dbReference type="InterPro" id="IPR016169">
    <property type="entry name" value="FAD-bd_PCMH_sub2"/>
</dbReference>
<comment type="cofactor">
    <cofactor evidence="1 20">
        <name>FAD</name>
        <dbReference type="ChEBI" id="CHEBI:57692"/>
    </cofactor>
</comment>
<dbReference type="NCBIfam" id="NF000755">
    <property type="entry name" value="PRK00046.1"/>
    <property type="match status" value="1"/>
</dbReference>
<evidence type="ECO:0000256" key="15">
    <source>
        <dbReference type="ARBA" id="ARBA00023002"/>
    </source>
</evidence>
<gene>
    <name evidence="20" type="primary">murB</name>
    <name evidence="22" type="ORF">NM06_16660</name>
</gene>
<dbReference type="PANTHER" id="PTHR21071:SF4">
    <property type="entry name" value="UDP-N-ACETYLENOLPYRUVOYLGLUCOSAMINE REDUCTASE"/>
    <property type="match status" value="1"/>
</dbReference>
<keyword evidence="12 20" id="KW-0521">NADP</keyword>
<evidence type="ECO:0000313" key="22">
    <source>
        <dbReference type="EMBL" id="KGY07446.1"/>
    </source>
</evidence>
<evidence type="ECO:0000313" key="23">
    <source>
        <dbReference type="Proteomes" id="UP000030451"/>
    </source>
</evidence>
<dbReference type="PROSITE" id="PS51387">
    <property type="entry name" value="FAD_PCMH"/>
    <property type="match status" value="1"/>
</dbReference>
<dbReference type="AlphaFoldDB" id="A0A0A5HVA4"/>
<dbReference type="OrthoDB" id="9804753at2"/>
<evidence type="ECO:0000256" key="14">
    <source>
        <dbReference type="ARBA" id="ARBA00022984"/>
    </source>
</evidence>
<evidence type="ECO:0000256" key="18">
    <source>
        <dbReference type="ARBA" id="ARBA00031026"/>
    </source>
</evidence>
<evidence type="ECO:0000256" key="7">
    <source>
        <dbReference type="ARBA" id="ARBA00015188"/>
    </source>
</evidence>
<sequence length="346" mass="38689">MQIQTQADLSAYHTFSISQTCDYLVEAHSIEDIIKAYQMPAWQDLPKLMLGKGSNMLFTQPFYGVVVVNRLMGKKVSESKHHWHLHVSAGEDWPTLVEWSVEQGYSGLENLALIPGCTGSAPIQNIGAYGVELKDTCEYVDILCLETFKVHRMSAEQCQFGYRDSIFKHKLYQKAIIVAVGLKLAKDWQPNISYGPLQKFDAETVTAKQIYSAVCQVRMDKLPDPAVTGNAGSFFKNPIISHEQYSALKHQFPNLVAYPTENGMKLAAGWLIDQCHLKGTMVGGAQVHPNQALVLVNRDLASATDVVNLAEKVRACVSAKFDVELEHEVRFMDHTSETYLHKIIEA</sequence>
<dbReference type="InterPro" id="IPR036635">
    <property type="entry name" value="MurB_C_sf"/>
</dbReference>
<dbReference type="GO" id="GO:0008360">
    <property type="term" value="P:regulation of cell shape"/>
    <property type="evidence" value="ECO:0007669"/>
    <property type="project" value="UniProtKB-KW"/>
</dbReference>
<dbReference type="InterPro" id="IPR003170">
    <property type="entry name" value="MurB"/>
</dbReference>
<keyword evidence="8 20" id="KW-0963">Cytoplasm</keyword>
<dbReference type="HAMAP" id="MF_00037">
    <property type="entry name" value="MurB"/>
    <property type="match status" value="1"/>
</dbReference>
<evidence type="ECO:0000259" key="21">
    <source>
        <dbReference type="PROSITE" id="PS51387"/>
    </source>
</evidence>
<dbReference type="InterPro" id="IPR036318">
    <property type="entry name" value="FAD-bd_PCMH-like_sf"/>
</dbReference>
<dbReference type="EMBL" id="JRWP01000044">
    <property type="protein sequence ID" value="KGY07446.1"/>
    <property type="molecule type" value="Genomic_DNA"/>
</dbReference>
<evidence type="ECO:0000256" key="8">
    <source>
        <dbReference type="ARBA" id="ARBA00022490"/>
    </source>
</evidence>
<feature type="active site" evidence="20">
    <location>
        <position position="163"/>
    </location>
</feature>
<feature type="active site" evidence="20">
    <location>
        <position position="328"/>
    </location>
</feature>
<comment type="function">
    <text evidence="2 20">Cell wall formation.</text>
</comment>
<comment type="similarity">
    <text evidence="5 20">Belongs to the MurB family.</text>
</comment>
<dbReference type="NCBIfam" id="TIGR00179">
    <property type="entry name" value="murB"/>
    <property type="match status" value="1"/>
</dbReference>
<dbReference type="SUPFAM" id="SSF56194">
    <property type="entry name" value="Uridine diphospho-N-Acetylenolpyruvylglucosamine reductase, MurB, C-terminal domain"/>
    <property type="match status" value="1"/>
</dbReference>
<evidence type="ECO:0000256" key="10">
    <source>
        <dbReference type="ARBA" id="ARBA00022630"/>
    </source>
</evidence>
<proteinExistence type="inferred from homology"/>
<keyword evidence="10 20" id="KW-0285">Flavoprotein</keyword>
<evidence type="ECO:0000256" key="5">
    <source>
        <dbReference type="ARBA" id="ARBA00010485"/>
    </source>
</evidence>
<evidence type="ECO:0000256" key="11">
    <source>
        <dbReference type="ARBA" id="ARBA00022827"/>
    </source>
</evidence>
<evidence type="ECO:0000256" key="9">
    <source>
        <dbReference type="ARBA" id="ARBA00022618"/>
    </source>
</evidence>
<feature type="active site" description="Proton donor" evidence="20">
    <location>
        <position position="233"/>
    </location>
</feature>